<dbReference type="Gene3D" id="2.30.30.40">
    <property type="entry name" value="SH3 Domains"/>
    <property type="match status" value="1"/>
</dbReference>
<organism evidence="2">
    <name type="scientific">uncultured bacterium Contig643</name>
    <dbReference type="NCBI Taxonomy" id="1393602"/>
    <lineage>
        <taxon>Bacteria</taxon>
        <taxon>environmental samples</taxon>
    </lineage>
</organism>
<dbReference type="Gene3D" id="3.90.1720.10">
    <property type="entry name" value="endopeptidase domain like (from Nostoc punctiforme)"/>
    <property type="match status" value="1"/>
</dbReference>
<evidence type="ECO:0000313" key="2">
    <source>
        <dbReference type="EMBL" id="AHF24066.1"/>
    </source>
</evidence>
<dbReference type="InterPro" id="IPR007921">
    <property type="entry name" value="CHAP_dom"/>
</dbReference>
<accession>W0FH72</accession>
<evidence type="ECO:0000259" key="1">
    <source>
        <dbReference type="Pfam" id="PF05257"/>
    </source>
</evidence>
<dbReference type="AlphaFoldDB" id="W0FH72"/>
<proteinExistence type="predicted"/>
<name>W0FH72_9BACT</name>
<protein>
    <submittedName>
        <fullName evidence="2">Endolysin</fullName>
    </submittedName>
</protein>
<feature type="domain" description="Peptidase C51" evidence="1">
    <location>
        <begin position="43"/>
        <end position="139"/>
    </location>
</feature>
<reference evidence="2" key="1">
    <citation type="journal article" date="2013" name="PLoS ONE">
        <title>Metagenomic insights into the carbohydrate-active enzymes carried by the microorganisms adhering to solid digesta in the rumen of cows.</title>
        <authorList>
            <person name="Wang L."/>
            <person name="Hatem A."/>
            <person name="Catalyurek U.V."/>
            <person name="Morrison M."/>
            <person name="Yu Z."/>
        </authorList>
    </citation>
    <scope>NUCLEOTIDE SEQUENCE</scope>
</reference>
<dbReference type="SUPFAM" id="SSF54001">
    <property type="entry name" value="Cysteine proteinases"/>
    <property type="match status" value="1"/>
</dbReference>
<dbReference type="InterPro" id="IPR038765">
    <property type="entry name" value="Papain-like_cys_pep_sf"/>
</dbReference>
<dbReference type="Pfam" id="PF05257">
    <property type="entry name" value="CHAP"/>
    <property type="match status" value="1"/>
</dbReference>
<dbReference type="EMBL" id="KC246783">
    <property type="protein sequence ID" value="AHF24066.1"/>
    <property type="molecule type" value="Genomic_DNA"/>
</dbReference>
<sequence>MSQTQRDKFVDIACSFKGYTMKDKAHRQVIDTFNAHCPDGYRMTYTDYHCAASVSAWAYMAGVEDLIPCSCNVGVMINKAKKMGIWVENESVKPEKGWLAVYDWQDGSNYANYDNKNEPDHVGVVVSVKNGNITVMEGNMGSSRLYGYRTVKVNGRYLRGYIAPKFDNGAKAKKTEVKKIQGYITINQKYKVLPTCGMNVRENPSVKSARVNGIPYGKTFTATKRLNNWVYSSYYRGWVCMKEGSDVYLKAVK</sequence>